<keyword evidence="2" id="KW-1185">Reference proteome</keyword>
<name>A0ABQ1NAN4_9BURK</name>
<reference evidence="2" key="1">
    <citation type="journal article" date="2019" name="Int. J. Syst. Evol. Microbiol.">
        <title>The Global Catalogue of Microorganisms (GCM) 10K type strain sequencing project: providing services to taxonomists for standard genome sequencing and annotation.</title>
        <authorList>
            <consortium name="The Broad Institute Genomics Platform"/>
            <consortium name="The Broad Institute Genome Sequencing Center for Infectious Disease"/>
            <person name="Wu L."/>
            <person name="Ma J."/>
        </authorList>
    </citation>
    <scope>NUCLEOTIDE SEQUENCE [LARGE SCALE GENOMIC DNA]</scope>
    <source>
        <strain evidence="2">CGMCC 1.15103</strain>
    </source>
</reference>
<protein>
    <submittedName>
        <fullName evidence="1">Uncharacterized protein</fullName>
    </submittedName>
</protein>
<evidence type="ECO:0000313" key="2">
    <source>
        <dbReference type="Proteomes" id="UP000602004"/>
    </source>
</evidence>
<dbReference type="Proteomes" id="UP000602004">
    <property type="component" value="Unassembled WGS sequence"/>
</dbReference>
<gene>
    <name evidence="1" type="ORF">GCM10011400_59150</name>
</gene>
<sequence>MPVQPETELMDDVVVTDKPRRPTLASALERRERLSAFRGSRIHFDAFEPEVVEIRPYKDQDGTLELNSRRVSAFGSAPR</sequence>
<evidence type="ECO:0000313" key="1">
    <source>
        <dbReference type="EMBL" id="GGC63471.1"/>
    </source>
</evidence>
<accession>A0ABQ1NAN4</accession>
<organism evidence="1 2">
    <name type="scientific">Paraburkholderia caffeinilytica</name>
    <dbReference type="NCBI Taxonomy" id="1761016"/>
    <lineage>
        <taxon>Bacteria</taxon>
        <taxon>Pseudomonadati</taxon>
        <taxon>Pseudomonadota</taxon>
        <taxon>Betaproteobacteria</taxon>
        <taxon>Burkholderiales</taxon>
        <taxon>Burkholderiaceae</taxon>
        <taxon>Paraburkholderia</taxon>
    </lineage>
</organism>
<proteinExistence type="predicted"/>
<dbReference type="EMBL" id="BMHL01000014">
    <property type="protein sequence ID" value="GGC63471.1"/>
    <property type="molecule type" value="Genomic_DNA"/>
</dbReference>
<comment type="caution">
    <text evidence="1">The sequence shown here is derived from an EMBL/GenBank/DDBJ whole genome shotgun (WGS) entry which is preliminary data.</text>
</comment>